<feature type="compositionally biased region" description="Polar residues" evidence="1">
    <location>
        <begin position="41"/>
        <end position="61"/>
    </location>
</feature>
<protein>
    <submittedName>
        <fullName evidence="2">Uncharacterized protein</fullName>
    </submittedName>
</protein>
<dbReference type="EMBL" id="ADBJ01000008">
    <property type="protein sequence ID" value="EFA85166.1"/>
    <property type="molecule type" value="Genomic_DNA"/>
</dbReference>
<keyword evidence="3" id="KW-1185">Reference proteome</keyword>
<organism evidence="2 3">
    <name type="scientific">Heterostelium pallidum (strain ATCC 26659 / Pp 5 / PN500)</name>
    <name type="common">Cellular slime mold</name>
    <name type="synonym">Polysphondylium pallidum</name>
    <dbReference type="NCBI Taxonomy" id="670386"/>
    <lineage>
        <taxon>Eukaryota</taxon>
        <taxon>Amoebozoa</taxon>
        <taxon>Evosea</taxon>
        <taxon>Eumycetozoa</taxon>
        <taxon>Dictyostelia</taxon>
        <taxon>Acytosteliales</taxon>
        <taxon>Acytosteliaceae</taxon>
        <taxon>Heterostelium</taxon>
    </lineage>
</organism>
<dbReference type="Proteomes" id="UP000001396">
    <property type="component" value="Unassembled WGS sequence"/>
</dbReference>
<feature type="compositionally biased region" description="Low complexity" evidence="1">
    <location>
        <begin position="1"/>
        <end position="26"/>
    </location>
</feature>
<dbReference type="GeneID" id="31357691"/>
<dbReference type="AlphaFoldDB" id="D3B1J2"/>
<dbReference type="InParanoid" id="D3B1J2"/>
<evidence type="ECO:0000313" key="3">
    <source>
        <dbReference type="Proteomes" id="UP000001396"/>
    </source>
</evidence>
<dbReference type="RefSeq" id="XP_020437275.1">
    <property type="nucleotide sequence ID" value="XM_020573158.1"/>
</dbReference>
<evidence type="ECO:0000313" key="2">
    <source>
        <dbReference type="EMBL" id="EFA85166.1"/>
    </source>
</evidence>
<dbReference type="FunCoup" id="D3B1J2">
    <property type="interactions" value="70"/>
</dbReference>
<sequence length="215" mass="24651">MEEPMNNTTTTSTTNNNNNEQNNSNNVIEQTELEIKDTKDSQTSSDVQKQQDVSTTTSSTKLNEDEYEEIEGYRYMLIIDSDDSTARAFDQILKVFDKDKDEFYLLTVTSSLDYLNDEKNNAKLALFKYQNYLDIKHIDYIPINAESLNISSQIVSEIEENEIDIVYIGAQALSKDANPDNMLFTFFSFIKKTVLGTIVYGLERSSRGAKWKLNH</sequence>
<proteinExistence type="predicted"/>
<reference evidence="2 3" key="1">
    <citation type="journal article" date="2011" name="Genome Res.">
        <title>Phylogeny-wide analysis of social amoeba genomes highlights ancient origins for complex intercellular communication.</title>
        <authorList>
            <person name="Heidel A.J."/>
            <person name="Lawal H.M."/>
            <person name="Felder M."/>
            <person name="Schilde C."/>
            <person name="Helps N.R."/>
            <person name="Tunggal B."/>
            <person name="Rivero F."/>
            <person name="John U."/>
            <person name="Schleicher M."/>
            <person name="Eichinger L."/>
            <person name="Platzer M."/>
            <person name="Noegel A.A."/>
            <person name="Schaap P."/>
            <person name="Gloeckner G."/>
        </authorList>
    </citation>
    <scope>NUCLEOTIDE SEQUENCE [LARGE SCALE GENOMIC DNA]</scope>
    <source>
        <strain evidence="3">ATCC 26659 / Pp 5 / PN500</strain>
    </source>
</reference>
<evidence type="ECO:0000256" key="1">
    <source>
        <dbReference type="SAM" id="MobiDB-lite"/>
    </source>
</evidence>
<feature type="region of interest" description="Disordered" evidence="1">
    <location>
        <begin position="1"/>
        <end position="63"/>
    </location>
</feature>
<accession>D3B1J2</accession>
<gene>
    <name evidence="2" type="ORF">PPL_02166</name>
</gene>
<comment type="caution">
    <text evidence="2">The sequence shown here is derived from an EMBL/GenBank/DDBJ whole genome shotgun (WGS) entry which is preliminary data.</text>
</comment>
<name>D3B1J2_HETP5</name>
<dbReference type="OMA" id="HYFDSIG"/>